<dbReference type="InterPro" id="IPR021949">
    <property type="entry name" value="DUF3566_TM"/>
</dbReference>
<sequence length="156" mass="16379">MPARQAGGTAPVRRPESAPARQGGGAPRPQAPRQAAPRRVRLIVSRIDPWSAMKVSFLLSVALGIALVVMTVVLWTVLDAMGVFDQVNGVIGSVIQDGGEGFDILDFIGFTRVVSLSIVIGVIDVILFTAIATLAAFLYNVSSALVGGLHLTLTDD</sequence>
<evidence type="ECO:0000259" key="3">
    <source>
        <dbReference type="Pfam" id="PF12089"/>
    </source>
</evidence>
<reference evidence="4" key="1">
    <citation type="submission" date="2021-04" db="EMBL/GenBank/DDBJ databases">
        <title>Phycicoccus avicenniae sp. nov., a novel endophytic actinomycetes isolated from branch of Avicennia mariana.</title>
        <authorList>
            <person name="Tuo L."/>
        </authorList>
    </citation>
    <scope>NUCLEOTIDE SEQUENCE</scope>
    <source>
        <strain evidence="4">BSK3Z-2</strain>
    </source>
</reference>
<feature type="transmembrane region" description="Helical" evidence="2">
    <location>
        <begin position="55"/>
        <end position="78"/>
    </location>
</feature>
<keyword evidence="2" id="KW-0812">Transmembrane</keyword>
<dbReference type="AlphaFoldDB" id="A0A941HZV9"/>
<feature type="region of interest" description="Disordered" evidence="1">
    <location>
        <begin position="1"/>
        <end position="37"/>
    </location>
</feature>
<proteinExistence type="predicted"/>
<dbReference type="Pfam" id="PF12089">
    <property type="entry name" value="DUF3566"/>
    <property type="match status" value="1"/>
</dbReference>
<feature type="domain" description="DUF3566" evidence="3">
    <location>
        <begin position="37"/>
        <end position="155"/>
    </location>
</feature>
<keyword evidence="5" id="KW-1185">Reference proteome</keyword>
<comment type="caution">
    <text evidence="4">The sequence shown here is derived from an EMBL/GenBank/DDBJ whole genome shotgun (WGS) entry which is preliminary data.</text>
</comment>
<gene>
    <name evidence="4" type="ORF">KC207_04600</name>
</gene>
<dbReference type="EMBL" id="JAGSNF010000004">
    <property type="protein sequence ID" value="MBR7742564.1"/>
    <property type="molecule type" value="Genomic_DNA"/>
</dbReference>
<evidence type="ECO:0000256" key="1">
    <source>
        <dbReference type="SAM" id="MobiDB-lite"/>
    </source>
</evidence>
<accession>A0A941HZV9</accession>
<keyword evidence="2" id="KW-0472">Membrane</keyword>
<evidence type="ECO:0000256" key="2">
    <source>
        <dbReference type="SAM" id="Phobius"/>
    </source>
</evidence>
<organism evidence="4 5">
    <name type="scientific">Phycicoccus avicenniae</name>
    <dbReference type="NCBI Taxonomy" id="2828860"/>
    <lineage>
        <taxon>Bacteria</taxon>
        <taxon>Bacillati</taxon>
        <taxon>Actinomycetota</taxon>
        <taxon>Actinomycetes</taxon>
        <taxon>Micrococcales</taxon>
        <taxon>Intrasporangiaceae</taxon>
        <taxon>Phycicoccus</taxon>
    </lineage>
</organism>
<evidence type="ECO:0000313" key="5">
    <source>
        <dbReference type="Proteomes" id="UP000677016"/>
    </source>
</evidence>
<keyword evidence="2" id="KW-1133">Transmembrane helix</keyword>
<protein>
    <submittedName>
        <fullName evidence="4">DUF3566 domain-containing protein</fullName>
    </submittedName>
</protein>
<evidence type="ECO:0000313" key="4">
    <source>
        <dbReference type="EMBL" id="MBR7742564.1"/>
    </source>
</evidence>
<feature type="transmembrane region" description="Helical" evidence="2">
    <location>
        <begin position="113"/>
        <end position="139"/>
    </location>
</feature>
<dbReference type="Proteomes" id="UP000677016">
    <property type="component" value="Unassembled WGS sequence"/>
</dbReference>
<name>A0A941HZV9_9MICO</name>